<dbReference type="AlphaFoldDB" id="A0A935CA91"/>
<evidence type="ECO:0000256" key="1">
    <source>
        <dbReference type="ARBA" id="ARBA00022741"/>
    </source>
</evidence>
<proteinExistence type="predicted"/>
<protein>
    <submittedName>
        <fullName evidence="5">Biotin-dependent carboxyltransferase family protein</fullName>
    </submittedName>
</protein>
<keyword evidence="3" id="KW-0067">ATP-binding</keyword>
<gene>
    <name evidence="5" type="ORF">JKA74_15295</name>
</gene>
<dbReference type="PANTHER" id="PTHR43309:SF5">
    <property type="entry name" value="5-OXOPROLINASE SUBUNIT C"/>
    <property type="match status" value="1"/>
</dbReference>
<organism evidence="5 6">
    <name type="scientific">Marivirga aurantiaca</name>
    <dbReference type="NCBI Taxonomy" id="2802615"/>
    <lineage>
        <taxon>Bacteria</taxon>
        <taxon>Pseudomonadati</taxon>
        <taxon>Bacteroidota</taxon>
        <taxon>Cytophagia</taxon>
        <taxon>Cytophagales</taxon>
        <taxon>Marivirgaceae</taxon>
        <taxon>Marivirga</taxon>
    </lineage>
</organism>
<name>A0A935CA91_9BACT</name>
<evidence type="ECO:0000256" key="2">
    <source>
        <dbReference type="ARBA" id="ARBA00022801"/>
    </source>
</evidence>
<evidence type="ECO:0000313" key="5">
    <source>
        <dbReference type="EMBL" id="MBK6266409.1"/>
    </source>
</evidence>
<evidence type="ECO:0000259" key="4">
    <source>
        <dbReference type="SMART" id="SM00797"/>
    </source>
</evidence>
<keyword evidence="1" id="KW-0547">Nucleotide-binding</keyword>
<accession>A0A935CA91</accession>
<sequence length="287" mass="30992">MPELQLKFMKAGMQTLVQDLGRSGHQQQGVPISGVLDRQSAKAANEIVGNSVDTPVIEITVIGPEIHFDQSCKIAITGANISPRLNNEPIANHRLQNVRAGSILSFGKMISGCRAYLAVAGKWNVNKWLGSASASTISPELLTPDSVITKGSTISITTNDQSIHSTTSIHQTVFTNIVRLRVIPGPEFEWFTKVAIARFFSTGHIISQAANRMGYQIKTSGMEHQKEMISSGIIPGTIQITPDGRAIVLLADAQTTGGYPRIANIIDDDLDKMAQMKPGGEVWFSLA</sequence>
<dbReference type="SMART" id="SM00797">
    <property type="entry name" value="AHS2"/>
    <property type="match status" value="1"/>
</dbReference>
<evidence type="ECO:0000313" key="6">
    <source>
        <dbReference type="Proteomes" id="UP000611723"/>
    </source>
</evidence>
<comment type="caution">
    <text evidence="5">The sequence shown here is derived from an EMBL/GenBank/DDBJ whole genome shotgun (WGS) entry which is preliminary data.</text>
</comment>
<feature type="domain" description="Carboxyltransferase" evidence="4">
    <location>
        <begin position="27"/>
        <end position="287"/>
    </location>
</feature>
<dbReference type="InterPro" id="IPR029000">
    <property type="entry name" value="Cyclophilin-like_dom_sf"/>
</dbReference>
<dbReference type="Gene3D" id="2.40.100.10">
    <property type="entry name" value="Cyclophilin-like"/>
    <property type="match status" value="1"/>
</dbReference>
<reference evidence="5" key="1">
    <citation type="submission" date="2021-01" db="EMBL/GenBank/DDBJ databases">
        <title>Marivirga aurantiaca sp. nov., isolated from intertidal surface sediments.</title>
        <authorList>
            <person name="Zhang M."/>
        </authorList>
    </citation>
    <scope>NUCLEOTIDE SEQUENCE</scope>
    <source>
        <strain evidence="5">S37H4</strain>
    </source>
</reference>
<dbReference type="GO" id="GO:0005524">
    <property type="term" value="F:ATP binding"/>
    <property type="evidence" value="ECO:0007669"/>
    <property type="project" value="UniProtKB-KW"/>
</dbReference>
<dbReference type="Pfam" id="PF02626">
    <property type="entry name" value="CT_A_B"/>
    <property type="match status" value="1"/>
</dbReference>
<dbReference type="RefSeq" id="WP_201432083.1">
    <property type="nucleotide sequence ID" value="NZ_JAEQBW010000007.1"/>
</dbReference>
<dbReference type="NCBIfam" id="TIGR00724">
    <property type="entry name" value="urea_amlyse_rel"/>
    <property type="match status" value="1"/>
</dbReference>
<dbReference type="InterPro" id="IPR052708">
    <property type="entry name" value="PxpC"/>
</dbReference>
<dbReference type="SUPFAM" id="SSF50891">
    <property type="entry name" value="Cyclophilin-like"/>
    <property type="match status" value="1"/>
</dbReference>
<keyword evidence="2" id="KW-0378">Hydrolase</keyword>
<dbReference type="EMBL" id="JAEQBW010000007">
    <property type="protein sequence ID" value="MBK6266409.1"/>
    <property type="molecule type" value="Genomic_DNA"/>
</dbReference>
<keyword evidence="6" id="KW-1185">Reference proteome</keyword>
<evidence type="ECO:0000256" key="3">
    <source>
        <dbReference type="ARBA" id="ARBA00022840"/>
    </source>
</evidence>
<dbReference type="GO" id="GO:0016787">
    <property type="term" value="F:hydrolase activity"/>
    <property type="evidence" value="ECO:0007669"/>
    <property type="project" value="UniProtKB-KW"/>
</dbReference>
<dbReference type="PANTHER" id="PTHR43309">
    <property type="entry name" value="5-OXOPROLINASE SUBUNIT C"/>
    <property type="match status" value="1"/>
</dbReference>
<dbReference type="Proteomes" id="UP000611723">
    <property type="component" value="Unassembled WGS sequence"/>
</dbReference>
<dbReference type="InterPro" id="IPR003778">
    <property type="entry name" value="CT_A_B"/>
</dbReference>